<gene>
    <name evidence="1" type="ORF">GCM10010218_20040</name>
</gene>
<dbReference type="EMBL" id="BNBD01000003">
    <property type="protein sequence ID" value="GHF38793.1"/>
    <property type="molecule type" value="Genomic_DNA"/>
</dbReference>
<accession>A0A919B1F8</accession>
<name>A0A919B1F8_9ACTN</name>
<evidence type="ECO:0000313" key="1">
    <source>
        <dbReference type="EMBL" id="GHF38793.1"/>
    </source>
</evidence>
<keyword evidence="2" id="KW-1185">Reference proteome</keyword>
<evidence type="ECO:0000313" key="2">
    <source>
        <dbReference type="Proteomes" id="UP000638313"/>
    </source>
</evidence>
<reference evidence="1" key="1">
    <citation type="journal article" date="2014" name="Int. J. Syst. Evol. Microbiol.">
        <title>Complete genome sequence of Corynebacterium casei LMG S-19264T (=DSM 44701T), isolated from a smear-ripened cheese.</title>
        <authorList>
            <consortium name="US DOE Joint Genome Institute (JGI-PGF)"/>
            <person name="Walter F."/>
            <person name="Albersmeier A."/>
            <person name="Kalinowski J."/>
            <person name="Ruckert C."/>
        </authorList>
    </citation>
    <scope>NUCLEOTIDE SEQUENCE</scope>
    <source>
        <strain evidence="1">JCM 4059</strain>
    </source>
</reference>
<sequence>MSDRHVYAVLRNAVERIKEHEAHWLEYLHSEVPSYCPEDGYVDDEEAGRMDEIQEDQAFSAQELLRDLLKRFEEVTS</sequence>
<proteinExistence type="predicted"/>
<protein>
    <submittedName>
        <fullName evidence="1">Uncharacterized protein</fullName>
    </submittedName>
</protein>
<dbReference type="RefSeq" id="WP_190129136.1">
    <property type="nucleotide sequence ID" value="NZ_BNBD01000003.1"/>
</dbReference>
<dbReference type="AlphaFoldDB" id="A0A919B1F8"/>
<reference evidence="1" key="2">
    <citation type="submission" date="2020-09" db="EMBL/GenBank/DDBJ databases">
        <authorList>
            <person name="Sun Q."/>
            <person name="Ohkuma M."/>
        </authorList>
    </citation>
    <scope>NUCLEOTIDE SEQUENCE</scope>
    <source>
        <strain evidence="1">JCM 4059</strain>
    </source>
</reference>
<dbReference type="Proteomes" id="UP000638313">
    <property type="component" value="Unassembled WGS sequence"/>
</dbReference>
<comment type="caution">
    <text evidence="1">The sequence shown here is derived from an EMBL/GenBank/DDBJ whole genome shotgun (WGS) entry which is preliminary data.</text>
</comment>
<organism evidence="1 2">
    <name type="scientific">Streptomyces mashuensis</name>
    <dbReference type="NCBI Taxonomy" id="33904"/>
    <lineage>
        <taxon>Bacteria</taxon>
        <taxon>Bacillati</taxon>
        <taxon>Actinomycetota</taxon>
        <taxon>Actinomycetes</taxon>
        <taxon>Kitasatosporales</taxon>
        <taxon>Streptomycetaceae</taxon>
        <taxon>Streptomyces</taxon>
    </lineage>
</organism>